<proteinExistence type="inferred from homology"/>
<reference evidence="1" key="1">
    <citation type="journal article" date="2014" name="Front. Microbiol.">
        <title>High frequency of phylogenetically diverse reductive dehalogenase-homologous genes in deep subseafloor sedimentary metagenomes.</title>
        <authorList>
            <person name="Kawai M."/>
            <person name="Futagami T."/>
            <person name="Toyoda A."/>
            <person name="Takaki Y."/>
            <person name="Nishi S."/>
            <person name="Hori S."/>
            <person name="Arai W."/>
            <person name="Tsubouchi T."/>
            <person name="Morono Y."/>
            <person name="Uchiyama I."/>
            <person name="Ito T."/>
            <person name="Fujiyama A."/>
            <person name="Inagaki F."/>
            <person name="Takami H."/>
        </authorList>
    </citation>
    <scope>NUCLEOTIDE SEQUENCE</scope>
    <source>
        <strain evidence="1">Expedition CK06-06</strain>
    </source>
</reference>
<dbReference type="Pfam" id="PF01949">
    <property type="entry name" value="Endo_dU"/>
    <property type="match status" value="1"/>
</dbReference>
<dbReference type="PIRSF" id="PIRSF006380">
    <property type="entry name" value="UCP006380"/>
    <property type="match status" value="1"/>
</dbReference>
<evidence type="ECO:0000313" key="1">
    <source>
        <dbReference type="EMBL" id="GAH79632.1"/>
    </source>
</evidence>
<dbReference type="HAMAP" id="MF_00582">
    <property type="entry name" value="UPF0215"/>
    <property type="match status" value="1"/>
</dbReference>
<protein>
    <submittedName>
        <fullName evidence="1">Uncharacterized protein</fullName>
    </submittedName>
</protein>
<gene>
    <name evidence="1" type="ORF">S03H2_60939</name>
</gene>
<name>X1ID74_9ZZZZ</name>
<comment type="caution">
    <text evidence="1">The sequence shown here is derived from an EMBL/GenBank/DDBJ whole genome shotgun (WGS) entry which is preliminary data.</text>
</comment>
<dbReference type="InterPro" id="IPR002802">
    <property type="entry name" value="Endo_dU"/>
</dbReference>
<dbReference type="EMBL" id="BARU01039303">
    <property type="protein sequence ID" value="GAH79632.1"/>
    <property type="molecule type" value="Genomic_DNA"/>
</dbReference>
<dbReference type="PANTHER" id="PTHR39518:SF2">
    <property type="entry name" value="UPF0215 PROTEIN MJ1150"/>
    <property type="match status" value="1"/>
</dbReference>
<dbReference type="Gene3D" id="3.30.2170.10">
    <property type="entry name" value="archaeoglobus fulgidus dsm 4304 superfamily"/>
    <property type="match status" value="1"/>
</dbReference>
<accession>X1ID74</accession>
<dbReference type="AlphaFoldDB" id="X1ID74"/>
<sequence>RELRMKDFPITIGFDDAKFTFKSHSKTTDLIGIICQGTRMVGMVKKEITIDGEDATDVLIELTKQNEKHVQYIVTDTITFGGFNIIDLEKVVNVIKKPIIAVTERLVNLEAVRKAIVKKFPKKYEDKLQNIVNAGELYETFIETAGGRSKVYFHAKGIQISEVESLLRKICIDSKSPEPVRLAHIIGKTL</sequence>
<organism evidence="1">
    <name type="scientific">marine sediment metagenome</name>
    <dbReference type="NCBI Taxonomy" id="412755"/>
    <lineage>
        <taxon>unclassified sequences</taxon>
        <taxon>metagenomes</taxon>
        <taxon>ecological metagenomes</taxon>
    </lineage>
</organism>
<feature type="non-terminal residue" evidence="1">
    <location>
        <position position="1"/>
    </location>
</feature>
<dbReference type="PANTHER" id="PTHR39518">
    <property type="entry name" value="UPF0215 PROTEIN MJ1150"/>
    <property type="match status" value="1"/>
</dbReference>